<organism evidence="17 18">
    <name type="scientific">Caerostris extrusa</name>
    <name type="common">Bark spider</name>
    <name type="synonym">Caerostris bankana</name>
    <dbReference type="NCBI Taxonomy" id="172846"/>
    <lineage>
        <taxon>Eukaryota</taxon>
        <taxon>Metazoa</taxon>
        <taxon>Ecdysozoa</taxon>
        <taxon>Arthropoda</taxon>
        <taxon>Chelicerata</taxon>
        <taxon>Arachnida</taxon>
        <taxon>Araneae</taxon>
        <taxon>Araneomorphae</taxon>
        <taxon>Entelegynae</taxon>
        <taxon>Araneoidea</taxon>
        <taxon>Araneidae</taxon>
        <taxon>Caerostris</taxon>
    </lineage>
</organism>
<keyword evidence="18" id="KW-1185">Reference proteome</keyword>
<keyword evidence="7" id="KW-0528">Neurotoxin</keyword>
<evidence type="ECO:0000256" key="4">
    <source>
        <dbReference type="ARBA" id="ARBA00022525"/>
    </source>
</evidence>
<evidence type="ECO:0000256" key="3">
    <source>
        <dbReference type="ARBA" id="ARBA00022483"/>
    </source>
</evidence>
<keyword evidence="3" id="KW-0268">Exocytosis</keyword>
<dbReference type="SMART" id="SM00248">
    <property type="entry name" value="ANK"/>
    <property type="match status" value="10"/>
</dbReference>
<reference evidence="17 18" key="1">
    <citation type="submission" date="2021-06" db="EMBL/GenBank/DDBJ databases">
        <title>Caerostris extrusa draft genome.</title>
        <authorList>
            <person name="Kono N."/>
            <person name="Arakawa K."/>
        </authorList>
    </citation>
    <scope>NUCLEOTIDE SEQUENCE [LARGE SCALE GENOMIC DNA]</scope>
</reference>
<dbReference type="Gene3D" id="1.25.40.20">
    <property type="entry name" value="Ankyrin repeat-containing domain"/>
    <property type="match status" value="3"/>
</dbReference>
<dbReference type="EMBL" id="BPLR01009646">
    <property type="protein sequence ID" value="GIY33491.1"/>
    <property type="molecule type" value="Genomic_DNA"/>
</dbReference>
<evidence type="ECO:0000256" key="2">
    <source>
        <dbReference type="ARBA" id="ARBA00004613"/>
    </source>
</evidence>
<evidence type="ECO:0000256" key="16">
    <source>
        <dbReference type="PROSITE-ProRule" id="PRU00023"/>
    </source>
</evidence>
<feature type="repeat" description="ANK" evidence="16">
    <location>
        <begin position="753"/>
        <end position="785"/>
    </location>
</feature>
<dbReference type="GO" id="GO:0006887">
    <property type="term" value="P:exocytosis"/>
    <property type="evidence" value="ECO:0007669"/>
    <property type="project" value="UniProtKB-KW"/>
</dbReference>
<dbReference type="Pfam" id="PF00023">
    <property type="entry name" value="Ank"/>
    <property type="match status" value="2"/>
</dbReference>
<evidence type="ECO:0000256" key="8">
    <source>
        <dbReference type="ARBA" id="ARBA00022737"/>
    </source>
</evidence>
<dbReference type="InterPro" id="IPR002110">
    <property type="entry name" value="Ankyrin_rpt"/>
</dbReference>
<keyword evidence="6" id="KW-0800">Toxin</keyword>
<dbReference type="GO" id="GO:0044231">
    <property type="term" value="C:host cell presynaptic membrane"/>
    <property type="evidence" value="ECO:0007669"/>
    <property type="project" value="UniProtKB-KW"/>
</dbReference>
<dbReference type="AlphaFoldDB" id="A0AAV4SKY0"/>
<evidence type="ECO:0000313" key="18">
    <source>
        <dbReference type="Proteomes" id="UP001054945"/>
    </source>
</evidence>
<evidence type="ECO:0000256" key="11">
    <source>
        <dbReference type="ARBA" id="ARBA00023136"/>
    </source>
</evidence>
<accession>A0AAV4SKY0</accession>
<evidence type="ECO:0000256" key="13">
    <source>
        <dbReference type="ARBA" id="ARBA00049657"/>
    </source>
</evidence>
<dbReference type="SUPFAM" id="SSF48403">
    <property type="entry name" value="Ankyrin repeat"/>
    <property type="match status" value="2"/>
</dbReference>
<comment type="subcellular location">
    <subcellularLocation>
        <location evidence="2">Secreted</location>
    </subcellularLocation>
    <subcellularLocation>
        <location evidence="1">Target cell membrane</location>
    </subcellularLocation>
</comment>
<comment type="caution">
    <text evidence="17">The sequence shown here is derived from an EMBL/GenBank/DDBJ whole genome shotgun (WGS) entry which is preliminary data.</text>
</comment>
<dbReference type="InterPro" id="IPR036770">
    <property type="entry name" value="Ankyrin_rpt-contain_sf"/>
</dbReference>
<comment type="similarity">
    <text evidence="13">Belongs to the cationic peptide 01 (latrotoxin) family. 03 (alpha-latrotoxin) subfamily.</text>
</comment>
<feature type="repeat" description="ANK" evidence="16">
    <location>
        <begin position="819"/>
        <end position="851"/>
    </location>
</feature>
<dbReference type="GO" id="GO:0044218">
    <property type="term" value="C:other organism cell membrane"/>
    <property type="evidence" value="ECO:0007669"/>
    <property type="project" value="UniProtKB-KW"/>
</dbReference>
<dbReference type="PRINTS" id="PR01415">
    <property type="entry name" value="ANKYRIN"/>
</dbReference>
<dbReference type="PANTHER" id="PTHR24198:SF165">
    <property type="entry name" value="ANKYRIN REPEAT-CONTAINING PROTEIN-RELATED"/>
    <property type="match status" value="1"/>
</dbReference>
<gene>
    <name evidence="17" type="ORF">CEXT_536251</name>
</gene>
<dbReference type="GO" id="GO:0090729">
    <property type="term" value="F:toxin activity"/>
    <property type="evidence" value="ECO:0007669"/>
    <property type="project" value="UniProtKB-KW"/>
</dbReference>
<evidence type="ECO:0000256" key="12">
    <source>
        <dbReference type="ARBA" id="ARBA00023298"/>
    </source>
</evidence>
<dbReference type="GO" id="GO:0005576">
    <property type="term" value="C:extracellular region"/>
    <property type="evidence" value="ECO:0007669"/>
    <property type="project" value="UniProtKB-SubCell"/>
</dbReference>
<keyword evidence="4" id="KW-0964">Secreted</keyword>
<proteinExistence type="inferred from homology"/>
<keyword evidence="12" id="KW-1053">Target membrane</keyword>
<dbReference type="Pfam" id="PF12796">
    <property type="entry name" value="Ank_2"/>
    <property type="match status" value="2"/>
</dbReference>
<evidence type="ECO:0000256" key="14">
    <source>
        <dbReference type="ARBA" id="ARBA00049715"/>
    </source>
</evidence>
<keyword evidence="9" id="KW-0638">Presynaptic neurotoxin</keyword>
<evidence type="ECO:0000256" key="15">
    <source>
        <dbReference type="ARBA" id="ARBA00049811"/>
    </source>
</evidence>
<keyword evidence="5" id="KW-1052">Target cell membrane</keyword>
<keyword evidence="11" id="KW-0472">Membrane</keyword>
<dbReference type="Proteomes" id="UP001054945">
    <property type="component" value="Unassembled WGS sequence"/>
</dbReference>
<evidence type="ECO:0000256" key="5">
    <source>
        <dbReference type="ARBA" id="ARBA00022537"/>
    </source>
</evidence>
<evidence type="ECO:0000313" key="17">
    <source>
        <dbReference type="EMBL" id="GIY33491.1"/>
    </source>
</evidence>
<name>A0AAV4SKY0_CAEEX</name>
<dbReference type="PROSITE" id="PS50297">
    <property type="entry name" value="ANK_REP_REGION"/>
    <property type="match status" value="4"/>
</dbReference>
<feature type="repeat" description="ANK" evidence="16">
    <location>
        <begin position="620"/>
        <end position="652"/>
    </location>
</feature>
<comment type="subunit">
    <text evidence="14">Homotetramer in membranes.</text>
</comment>
<evidence type="ECO:0000256" key="7">
    <source>
        <dbReference type="ARBA" id="ARBA00022699"/>
    </source>
</evidence>
<protein>
    <recommendedName>
        <fullName evidence="15">Alpha-latrotoxin</fullName>
    </recommendedName>
</protein>
<evidence type="ECO:0000256" key="10">
    <source>
        <dbReference type="ARBA" id="ARBA00023043"/>
    </source>
</evidence>
<evidence type="ECO:0000256" key="9">
    <source>
        <dbReference type="ARBA" id="ARBA00023028"/>
    </source>
</evidence>
<keyword evidence="8" id="KW-0677">Repeat</keyword>
<evidence type="ECO:0000256" key="1">
    <source>
        <dbReference type="ARBA" id="ARBA00004175"/>
    </source>
</evidence>
<feature type="repeat" description="ANK" evidence="16">
    <location>
        <begin position="687"/>
        <end position="719"/>
    </location>
</feature>
<dbReference type="PROSITE" id="PS50088">
    <property type="entry name" value="ANK_REPEAT"/>
    <property type="match status" value="5"/>
</dbReference>
<feature type="repeat" description="ANK" evidence="16">
    <location>
        <begin position="786"/>
        <end position="818"/>
    </location>
</feature>
<evidence type="ECO:0000256" key="6">
    <source>
        <dbReference type="ARBA" id="ARBA00022656"/>
    </source>
</evidence>
<dbReference type="PANTHER" id="PTHR24198">
    <property type="entry name" value="ANKYRIN REPEAT AND PROTEIN KINASE DOMAIN-CONTAINING PROTEIN"/>
    <property type="match status" value="1"/>
</dbReference>
<keyword evidence="10 16" id="KW-0040">ANK repeat</keyword>
<sequence>MATVMEEYLTNLLGKSEDELVTEFCACNEEGKERIYLTILFALQKVILQSDTDILKKISLIFNIFKNEISEGLLLKFYENINNPFKITNPVILCCKQGNVEIIKLLFEEHGAFCNLLPKNSNEFNINPTDVDEDCHNAFYYAMRSGKTELLQYLINSWPGISEQDLDKILSDAYNELRLRNVAVPIEMHVVIRYHLIKQRFFNQTGDKSRVSVRMNDFHTFVEERINVLLEDIKELAKLSNVDEVFLTQSKIHNCALSADAEENEGKLTITRALQVIGEHIKNTLETPKLSDATGKLLLYSLPISTRDVIVDLRNALSHAESLAKRSELKQNNEYFFSKIQNDFIKLHSLVSEILCKIKTRVIVALLNKIFECTSIEDMKETISCFNLIEANEAFSRSPVSEELEQLENFMQDLRVAFNAIYRVLTKLKDSKNNETDIEFIKNNVDQSLLTVNMMTAKLDQSRIQEVGSLLKCILINVGPRMSWEDLDEVTGIAMKVFYIPEYELFDRQPQFLENNPPTLIGKNLRNHLAHFNAVNDVLEVDVFLDTILNAWKLVAEVTMAQSEKIDKVVQNVHLKETFQHHLDKIIKQKELYSALVKGDNSTITNCLRTGADLHGRDLNLWTALHFASKGPCLEVVKYVLSKNIDIGAKDVSGMNSLHVASYFGRADIVEFFLKDQNMSPNEETSDGMTPLDLAIGHDHKNVVETLLKNNASIQLKRGSHAPMRYAIWYNRKDIVEIILGKEWNIDASVTMGGFTSLHIAAERGHTDLVNFLLTKNANVRSKSDERYEPLHLASMNGEADIVRSLLSKGADSNAETLDGRTPLSFAAEMGRTTISELLVEHKANVNVADKTTQYSPLILSVKTGNLAMVKFCWGIKHVSMHKTSWDRLLYILQP</sequence>